<gene>
    <name evidence="2" type="ORF">Nepgr_016118</name>
</gene>
<evidence type="ECO:0000256" key="1">
    <source>
        <dbReference type="SAM" id="SignalP"/>
    </source>
</evidence>
<keyword evidence="1" id="KW-0732">Signal</keyword>
<reference evidence="2" key="1">
    <citation type="submission" date="2023-05" db="EMBL/GenBank/DDBJ databases">
        <title>Nepenthes gracilis genome sequencing.</title>
        <authorList>
            <person name="Fukushima K."/>
        </authorList>
    </citation>
    <scope>NUCLEOTIDE SEQUENCE</scope>
    <source>
        <strain evidence="2">SING2019-196</strain>
    </source>
</reference>
<dbReference type="EMBL" id="BSYO01000013">
    <property type="protein sequence ID" value="GMH14277.1"/>
    <property type="molecule type" value="Genomic_DNA"/>
</dbReference>
<evidence type="ECO:0000313" key="2">
    <source>
        <dbReference type="EMBL" id="GMH14277.1"/>
    </source>
</evidence>
<dbReference type="Proteomes" id="UP001279734">
    <property type="component" value="Unassembled WGS sequence"/>
</dbReference>
<organism evidence="2 3">
    <name type="scientific">Nepenthes gracilis</name>
    <name type="common">Slender pitcher plant</name>
    <dbReference type="NCBI Taxonomy" id="150966"/>
    <lineage>
        <taxon>Eukaryota</taxon>
        <taxon>Viridiplantae</taxon>
        <taxon>Streptophyta</taxon>
        <taxon>Embryophyta</taxon>
        <taxon>Tracheophyta</taxon>
        <taxon>Spermatophyta</taxon>
        <taxon>Magnoliopsida</taxon>
        <taxon>eudicotyledons</taxon>
        <taxon>Gunneridae</taxon>
        <taxon>Pentapetalae</taxon>
        <taxon>Caryophyllales</taxon>
        <taxon>Nepenthaceae</taxon>
        <taxon>Nepenthes</taxon>
    </lineage>
</organism>
<sequence length="79" mass="8593">MEGRRWGSKPLHLLVVYLLRSGLPSDLPAEGCTRLGYACLSGRETPVVLCTINQMTAMGFARGLTIPHALLSIHDFIAV</sequence>
<feature type="signal peptide" evidence="1">
    <location>
        <begin position="1"/>
        <end position="24"/>
    </location>
</feature>
<comment type="caution">
    <text evidence="2">The sequence shown here is derived from an EMBL/GenBank/DDBJ whole genome shotgun (WGS) entry which is preliminary data.</text>
</comment>
<protein>
    <submittedName>
        <fullName evidence="2">Uncharacterized protein</fullName>
    </submittedName>
</protein>
<keyword evidence="3" id="KW-1185">Reference proteome</keyword>
<name>A0AAD3XR05_NEPGR</name>
<evidence type="ECO:0000313" key="3">
    <source>
        <dbReference type="Proteomes" id="UP001279734"/>
    </source>
</evidence>
<dbReference type="AlphaFoldDB" id="A0AAD3XR05"/>
<accession>A0AAD3XR05</accession>
<proteinExistence type="predicted"/>
<feature type="chain" id="PRO_5042157187" evidence="1">
    <location>
        <begin position="25"/>
        <end position="79"/>
    </location>
</feature>